<gene>
    <name evidence="4" type="ORF">TCE0_041f13671</name>
</gene>
<dbReference type="SMART" id="SM00248">
    <property type="entry name" value="ANK"/>
    <property type="match status" value="4"/>
</dbReference>
<keyword evidence="1" id="KW-0677">Repeat</keyword>
<feature type="repeat" description="ANK" evidence="3">
    <location>
        <begin position="632"/>
        <end position="664"/>
    </location>
</feature>
<dbReference type="SUPFAM" id="SSF48403">
    <property type="entry name" value="Ankyrin repeat"/>
    <property type="match status" value="1"/>
</dbReference>
<dbReference type="PANTHER" id="PTHR24198">
    <property type="entry name" value="ANKYRIN REPEAT AND PROTEIN KINASE DOMAIN-CONTAINING PROTEIN"/>
    <property type="match status" value="1"/>
</dbReference>
<keyword evidence="2 3" id="KW-0040">ANK repeat</keyword>
<feature type="repeat" description="ANK" evidence="3">
    <location>
        <begin position="599"/>
        <end position="631"/>
    </location>
</feature>
<proteinExistence type="predicted"/>
<dbReference type="PROSITE" id="PS50088">
    <property type="entry name" value="ANK_REPEAT"/>
    <property type="match status" value="3"/>
</dbReference>
<dbReference type="Gene3D" id="1.25.40.20">
    <property type="entry name" value="Ankyrin repeat-containing domain"/>
    <property type="match status" value="1"/>
</dbReference>
<keyword evidence="5" id="KW-1185">Reference proteome</keyword>
<protein>
    <submittedName>
        <fullName evidence="4">Ankyrin repeat-containing protein</fullName>
    </submittedName>
</protein>
<evidence type="ECO:0000256" key="2">
    <source>
        <dbReference type="ARBA" id="ARBA00023043"/>
    </source>
</evidence>
<evidence type="ECO:0000256" key="1">
    <source>
        <dbReference type="ARBA" id="ARBA00022737"/>
    </source>
</evidence>
<comment type="caution">
    <text evidence="4">The sequence shown here is derived from an EMBL/GenBank/DDBJ whole genome shotgun (WGS) entry which is preliminary data.</text>
</comment>
<dbReference type="PANTHER" id="PTHR24198:SF165">
    <property type="entry name" value="ANKYRIN REPEAT-CONTAINING PROTEIN-RELATED"/>
    <property type="match status" value="1"/>
</dbReference>
<sequence length="709" mass="80959">MMTRVKLRKLAGSDWDETPVRKMAQNLGQATKSLRKLVQSWYDKETTYFDIAIPIEIQKIGNQQATSGSWDIRLLAEKEVDIDFWDALIGLYVWSIKRQNSDLKIKERRDFVKTFNLKGRDAHQARLLYRKWTNDDSVLEHNHPHSVACLKGCETFRYLRSSGSPQTDQTPLIRVTSDYNTLAVQDIYIHILHSMLQQLPILGGMTQIIGHDKETYRFSNDRIEELVNAFISAGLGDRREGIICILSVLSDQGLLPESTYDSVEVRRHMEKLEKLDNNDIFTVSEWLCLLADHGEVEHVMVEYGYICLRNLMDRDDSAKSFALERIMAILKANDGGLSTNSISTYLTGIESIPSVIWCKNYRNQLYWITSRILQFQPIGNHFPRVRLILNDFEKLQPIKYELSEVYQDEQEAALSRTILLESWFELDHGDYLGDEHTGMLLDWLVKNRHDNILEWFVIRMINELSPDYSHYNMKGLLSHATSKRYREAVEIIWRHIDRFNIRVFVLEALASDGDVQTLENILGRDFSGHSTIDHEAALLKAAEGKKPAVIKFLLIGGVDVDAQNSQGRTALMIAAKEGDFESTSLLRSYNASLEMRDHSGDTALIQAVVHGHANIVEYFIDHGADVNTRDLWGRTLLILATLHKNLPLIEYLCEHGADINASDDNQMNAVDVAARGDNINGPWTEGYDFLSSRGAKSNVPRRIEDIASS</sequence>
<accession>A0A6V8HGD4</accession>
<dbReference type="InterPro" id="IPR036770">
    <property type="entry name" value="Ankyrin_rpt-contain_sf"/>
</dbReference>
<evidence type="ECO:0000313" key="4">
    <source>
        <dbReference type="EMBL" id="GAM40936.1"/>
    </source>
</evidence>
<dbReference type="PRINTS" id="PR01415">
    <property type="entry name" value="ANKYRIN"/>
</dbReference>
<dbReference type="Proteomes" id="UP000053095">
    <property type="component" value="Unassembled WGS sequence"/>
</dbReference>
<dbReference type="InterPro" id="IPR002110">
    <property type="entry name" value="Ankyrin_rpt"/>
</dbReference>
<evidence type="ECO:0000313" key="5">
    <source>
        <dbReference type="Proteomes" id="UP000053095"/>
    </source>
</evidence>
<name>A0A6V8HGD4_TALPI</name>
<feature type="repeat" description="ANK" evidence="3">
    <location>
        <begin position="566"/>
        <end position="598"/>
    </location>
</feature>
<evidence type="ECO:0000256" key="3">
    <source>
        <dbReference type="PROSITE-ProRule" id="PRU00023"/>
    </source>
</evidence>
<dbReference type="Pfam" id="PF12796">
    <property type="entry name" value="Ank_2"/>
    <property type="match status" value="1"/>
</dbReference>
<organism evidence="4 5">
    <name type="scientific">Talaromyces pinophilus</name>
    <name type="common">Penicillium pinophilum</name>
    <dbReference type="NCBI Taxonomy" id="128442"/>
    <lineage>
        <taxon>Eukaryota</taxon>
        <taxon>Fungi</taxon>
        <taxon>Dikarya</taxon>
        <taxon>Ascomycota</taxon>
        <taxon>Pezizomycotina</taxon>
        <taxon>Eurotiomycetes</taxon>
        <taxon>Eurotiomycetidae</taxon>
        <taxon>Eurotiales</taxon>
        <taxon>Trichocomaceae</taxon>
        <taxon>Talaromyces</taxon>
        <taxon>Talaromyces sect. Talaromyces</taxon>
    </lineage>
</organism>
<dbReference type="AlphaFoldDB" id="A0A6V8HGD4"/>
<dbReference type="EMBL" id="DF933837">
    <property type="protein sequence ID" value="GAM40936.1"/>
    <property type="molecule type" value="Genomic_DNA"/>
</dbReference>
<dbReference type="Pfam" id="PF00023">
    <property type="entry name" value="Ank"/>
    <property type="match status" value="1"/>
</dbReference>
<reference evidence="5" key="1">
    <citation type="journal article" date="2015" name="Genome Announc.">
        <title>Draft genome sequence of Talaromyces cellulolyticus strain Y-94, a source of lignocellulosic biomass-degrading enzymes.</title>
        <authorList>
            <person name="Fujii T."/>
            <person name="Koike H."/>
            <person name="Sawayama S."/>
            <person name="Yano S."/>
            <person name="Inoue H."/>
        </authorList>
    </citation>
    <scope>NUCLEOTIDE SEQUENCE [LARGE SCALE GENOMIC DNA]</scope>
    <source>
        <strain evidence="5">Y-94</strain>
    </source>
</reference>
<dbReference type="PROSITE" id="PS50297">
    <property type="entry name" value="ANK_REP_REGION"/>
    <property type="match status" value="3"/>
</dbReference>